<comment type="caution">
    <text evidence="5">The sequence shown here is derived from an EMBL/GenBank/DDBJ whole genome shotgun (WGS) entry which is preliminary data.</text>
</comment>
<proteinExistence type="inferred from homology"/>
<dbReference type="PANTHER" id="PTHR19857:SF19">
    <property type="entry name" value="26S PROTEASOME REGULATORY SUBUNIT RPN14"/>
    <property type="match status" value="1"/>
</dbReference>
<dbReference type="PANTHER" id="PTHR19857">
    <property type="entry name" value="MITOCHONDRIAL DIVISION PROTEIN 1-RELATED"/>
    <property type="match status" value="1"/>
</dbReference>
<protein>
    <submittedName>
        <fullName evidence="5">WD40 repeat domain-containing protein</fullName>
    </submittedName>
</protein>
<evidence type="ECO:0000313" key="5">
    <source>
        <dbReference type="EMBL" id="MCV3274254.1"/>
    </source>
</evidence>
<dbReference type="Proteomes" id="UP001208690">
    <property type="component" value="Unassembled WGS sequence"/>
</dbReference>
<evidence type="ECO:0000256" key="4">
    <source>
        <dbReference type="ARBA" id="ARBA00038321"/>
    </source>
</evidence>
<evidence type="ECO:0000256" key="2">
    <source>
        <dbReference type="ARBA" id="ARBA00022737"/>
    </source>
</evidence>
<dbReference type="SUPFAM" id="SSF50978">
    <property type="entry name" value="WD40 repeat-like"/>
    <property type="match status" value="1"/>
</dbReference>
<dbReference type="InterPro" id="IPR051179">
    <property type="entry name" value="WD_repeat_multifunction"/>
</dbReference>
<gene>
    <name evidence="5" type="ORF">MUB52_22715</name>
</gene>
<dbReference type="InterPro" id="IPR036322">
    <property type="entry name" value="WD40_repeat_dom_sf"/>
</dbReference>
<dbReference type="InterPro" id="IPR001680">
    <property type="entry name" value="WD40_rpt"/>
</dbReference>
<dbReference type="Gene3D" id="2.130.10.10">
    <property type="entry name" value="YVTN repeat-like/Quinoprotein amine dehydrogenase"/>
    <property type="match status" value="1"/>
</dbReference>
<dbReference type="SMART" id="SM00320">
    <property type="entry name" value="WD40"/>
    <property type="match status" value="4"/>
</dbReference>
<evidence type="ECO:0000313" key="6">
    <source>
        <dbReference type="Proteomes" id="UP001208690"/>
    </source>
</evidence>
<dbReference type="InterPro" id="IPR015943">
    <property type="entry name" value="WD40/YVTN_repeat-like_dom_sf"/>
</dbReference>
<name>A0ABT3BLL6_9RHOB</name>
<keyword evidence="6" id="KW-1185">Reference proteome</keyword>
<accession>A0ABT3BLL6</accession>
<dbReference type="RefSeq" id="WP_263846458.1">
    <property type="nucleotide sequence ID" value="NZ_JALIEB010000034.1"/>
</dbReference>
<organism evidence="5 6">
    <name type="scientific">Roseobacter sinensis</name>
    <dbReference type="NCBI Taxonomy" id="2931391"/>
    <lineage>
        <taxon>Bacteria</taxon>
        <taxon>Pseudomonadati</taxon>
        <taxon>Pseudomonadota</taxon>
        <taxon>Alphaproteobacteria</taxon>
        <taxon>Rhodobacterales</taxon>
        <taxon>Roseobacteraceae</taxon>
        <taxon>Roseobacter</taxon>
    </lineage>
</organism>
<comment type="similarity">
    <text evidence="4">Belongs to the WD repeat PAAF1/RPN14 family.</text>
</comment>
<reference evidence="5 6" key="1">
    <citation type="submission" date="2022-04" db="EMBL/GenBank/DDBJ databases">
        <title>Roseobacter sp. WL0113 is a bacterium isolated from neritic sediment.</title>
        <authorList>
            <person name="Wang L."/>
            <person name="He W."/>
            <person name="Zhang D.-F."/>
        </authorList>
    </citation>
    <scope>NUCLEOTIDE SEQUENCE [LARGE SCALE GENOMIC DNA]</scope>
    <source>
        <strain evidence="5 6">WL0113</strain>
    </source>
</reference>
<keyword evidence="3" id="KW-0647">Proteasome</keyword>
<keyword evidence="1" id="KW-0853">WD repeat</keyword>
<sequence length="375" mass="39744">MGDQNASGLTLFDLLARTWTLQDAVVQVVFNHDDTAVLFRMASGAVALAGLKDDESPKIRTRMELETGRTTIRPRENPVAAVISPKVTLDEQFPVTRFGGQGFAGVDTQGAVLQITAGGQVIRKEKPGDMPITSICSSPTGHLLSIARGAKLTVHTVPDMAVYAERDVDQSVSCQSMPRDETKLAAWGKNTLSLIDLKDTSDTCHIHCEGPVTDIVWNDASAHLACASSDRSFHIVDLASQHVQRVEGYPAPVRTVAFSEKGAALLTSGAYRLVGWSSADLPHDDLPGTALSTGKPGLVVIDAIAAHPKLDLVAAGYANGLTAISRVGTPEEMMLHQEANTSISALGWSKTGEHLAIGFASGKAAIATFPAQLFK</sequence>
<keyword evidence="2" id="KW-0677">Repeat</keyword>
<evidence type="ECO:0000256" key="1">
    <source>
        <dbReference type="ARBA" id="ARBA00022574"/>
    </source>
</evidence>
<dbReference type="EMBL" id="JALIEB010000034">
    <property type="protein sequence ID" value="MCV3274254.1"/>
    <property type="molecule type" value="Genomic_DNA"/>
</dbReference>
<evidence type="ECO:0000256" key="3">
    <source>
        <dbReference type="ARBA" id="ARBA00022942"/>
    </source>
</evidence>